<organism evidence="1 2">
    <name type="scientific">Russula earlei</name>
    <dbReference type="NCBI Taxonomy" id="71964"/>
    <lineage>
        <taxon>Eukaryota</taxon>
        <taxon>Fungi</taxon>
        <taxon>Dikarya</taxon>
        <taxon>Basidiomycota</taxon>
        <taxon>Agaricomycotina</taxon>
        <taxon>Agaricomycetes</taxon>
        <taxon>Russulales</taxon>
        <taxon>Russulaceae</taxon>
        <taxon>Russula</taxon>
    </lineage>
</organism>
<comment type="caution">
    <text evidence="1">The sequence shown here is derived from an EMBL/GenBank/DDBJ whole genome shotgun (WGS) entry which is preliminary data.</text>
</comment>
<proteinExistence type="predicted"/>
<evidence type="ECO:0000313" key="1">
    <source>
        <dbReference type="EMBL" id="KAI9509204.1"/>
    </source>
</evidence>
<gene>
    <name evidence="1" type="ORF">F5148DRAFT_1189308</name>
</gene>
<dbReference type="EMBL" id="JAGFNK010000069">
    <property type="protein sequence ID" value="KAI9509204.1"/>
    <property type="molecule type" value="Genomic_DNA"/>
</dbReference>
<reference evidence="1" key="1">
    <citation type="submission" date="2021-03" db="EMBL/GenBank/DDBJ databases">
        <title>Evolutionary priming and transition to the ectomycorrhizal habit in an iconic lineage of mushroom-forming fungi: is preadaptation a requirement?</title>
        <authorList>
            <consortium name="DOE Joint Genome Institute"/>
            <person name="Looney B.P."/>
            <person name="Miyauchi S."/>
            <person name="Morin E."/>
            <person name="Drula E."/>
            <person name="Courty P.E."/>
            <person name="Chicoki N."/>
            <person name="Fauchery L."/>
            <person name="Kohler A."/>
            <person name="Kuo A."/>
            <person name="LaButti K."/>
            <person name="Pangilinan J."/>
            <person name="Lipzen A."/>
            <person name="Riley R."/>
            <person name="Andreopoulos W."/>
            <person name="He G."/>
            <person name="Johnson J."/>
            <person name="Barry K.W."/>
            <person name="Grigoriev I.V."/>
            <person name="Nagy L."/>
            <person name="Hibbett D."/>
            <person name="Henrissat B."/>
            <person name="Matheny P.B."/>
            <person name="Labbe J."/>
            <person name="Martin A.F."/>
        </authorList>
    </citation>
    <scope>NUCLEOTIDE SEQUENCE</scope>
    <source>
        <strain evidence="1">BPL698</strain>
    </source>
</reference>
<evidence type="ECO:0000313" key="2">
    <source>
        <dbReference type="Proteomes" id="UP001207468"/>
    </source>
</evidence>
<keyword evidence="2" id="KW-1185">Reference proteome</keyword>
<protein>
    <submittedName>
        <fullName evidence="1">Glycosyltransferase family 57 protein</fullName>
    </submittedName>
</protein>
<dbReference type="Proteomes" id="UP001207468">
    <property type="component" value="Unassembled WGS sequence"/>
</dbReference>
<sequence>MDQVDSPILLPQTPRRRTRHRTSSIASQPTFRSDGSLKPSHRSLSPNMRPWPSSLPNGSYPEILAPVPRRHHALQPTTALADAWLRTPSPPLSLRGSGQHGHASFGAVAFVGAAGKESAVVQEEQGFGRRWLRWMHKNGVKHWVVPCTLLASVLVRWCVGLGSYSGQGTPPMFGDYEAQRHWMELTNHLPTRQWYTYDLQYWGLDYPPLTAYHSWLCGKIGSFIDPSWFALDTSRGVENPTSKLFMRSTVILSDYAIYVPAAWLFTRVWHSDRSRRTQNGALLTLLFHPALLLIDFGHFQYNSVMLGLTLLAATSFISGRDLLGAFLFTFSLGFKQMALYYAPAVGSYLIGKCLYLGPRDGAQLFVRLAIVTAGTFLLLFLPFLPPFAAASAILDPITRIFPFNRGIFEDKVANFWCATNVIVKWKLWTTQSALMRLSALFTLVGFLGAAIAPIRAWLRLRNQERATGVPSVMRTVLLLALLNSSMSFFLFSFQVHEKTILLPLLPLTLLLSTAPHDSPTFKVGVLTNNVGIFSMWPLLRKDGLGTQYVALSLLWNRLIGHGPYVSLRKATFLDAFTWAAYLGCALLHLLEFACGPPARYPDLFPVLNVLLCTPVFLFAWLWSIKSIIEARWTAGGVSVVERKEKRTSLDRVISSESLGAGGVSSGLAPLDFDGVRNRREKATSLGYEFSSRRGAN</sequence>
<name>A0ACC0UDQ4_9AGAM</name>
<accession>A0ACC0UDQ4</accession>